<dbReference type="PANTHER" id="PTHR10668">
    <property type="entry name" value="PHYTOENE DEHYDROGENASE"/>
    <property type="match status" value="1"/>
</dbReference>
<dbReference type="Pfam" id="PF01593">
    <property type="entry name" value="Amino_oxidase"/>
    <property type="match status" value="1"/>
</dbReference>
<dbReference type="InterPro" id="IPR002937">
    <property type="entry name" value="Amino_oxidase"/>
</dbReference>
<reference evidence="5 6" key="1">
    <citation type="submission" date="2016-11" db="EMBL/GenBank/DDBJ databases">
        <authorList>
            <person name="Jaros S."/>
            <person name="Januszkiewicz K."/>
            <person name="Wedrychowicz H."/>
        </authorList>
    </citation>
    <scope>NUCLEOTIDE SEQUENCE [LARGE SCALE GENOMIC DNA]</scope>
    <source>
        <strain evidence="5 6">DSM 45627</strain>
    </source>
</reference>
<feature type="domain" description="Amine oxidase" evidence="4">
    <location>
        <begin position="14"/>
        <end position="495"/>
    </location>
</feature>
<dbReference type="AlphaFoldDB" id="A0A1M5DVV2"/>
<dbReference type="EMBL" id="FQVU01000001">
    <property type="protein sequence ID" value="SHF70952.1"/>
    <property type="molecule type" value="Genomic_DNA"/>
</dbReference>
<evidence type="ECO:0000313" key="6">
    <source>
        <dbReference type="Proteomes" id="UP000186132"/>
    </source>
</evidence>
<proteinExistence type="predicted"/>
<keyword evidence="6" id="KW-1185">Reference proteome</keyword>
<dbReference type="SUPFAM" id="SSF51905">
    <property type="entry name" value="FAD/NAD(P)-binding domain"/>
    <property type="match status" value="1"/>
</dbReference>
<comment type="function">
    <text evidence="1">Probable oxidoreductase that may play a role as regulator of mitochondrial function.</text>
</comment>
<dbReference type="STRING" id="1206085.SAMN05443575_0708"/>
<dbReference type="GO" id="GO:0016491">
    <property type="term" value="F:oxidoreductase activity"/>
    <property type="evidence" value="ECO:0007669"/>
    <property type="project" value="InterPro"/>
</dbReference>
<accession>A0A1M5DVV2</accession>
<comment type="subunit">
    <text evidence="2">Interacts with COX5B; this interaction may contribute to localize PYROXD2 to the inner face of the inner mitochondrial membrane.</text>
</comment>
<dbReference type="RefSeq" id="WP_073385948.1">
    <property type="nucleotide sequence ID" value="NZ_FQVU01000001.1"/>
</dbReference>
<dbReference type="OrthoDB" id="833207at2"/>
<evidence type="ECO:0000256" key="3">
    <source>
        <dbReference type="ARBA" id="ARBA00040298"/>
    </source>
</evidence>
<dbReference type="Gene3D" id="3.50.50.60">
    <property type="entry name" value="FAD/NAD(P)-binding domain"/>
    <property type="match status" value="2"/>
</dbReference>
<gene>
    <name evidence="5" type="ORF">SAMN05443575_0708</name>
</gene>
<evidence type="ECO:0000259" key="4">
    <source>
        <dbReference type="Pfam" id="PF01593"/>
    </source>
</evidence>
<protein>
    <recommendedName>
        <fullName evidence="3">Pyridine nucleotide-disulfide oxidoreductase domain-containing protein 2</fullName>
    </recommendedName>
</protein>
<dbReference type="Proteomes" id="UP000186132">
    <property type="component" value="Unassembled WGS sequence"/>
</dbReference>
<evidence type="ECO:0000256" key="1">
    <source>
        <dbReference type="ARBA" id="ARBA00037217"/>
    </source>
</evidence>
<sequence length="525" mass="54869">MTVDAVVVGAGHNGLVAANLLADAGWDVLVCEAAPHPGGAVATADDVTAPGFRTDLFSAFYPLAAASPVIQGLALDRHGVEWTRAPAVLTHLLPDGRSATLWQDAARTAAGLGGADGEAWLRLTAQWDRIGEQVVRALLAPFPPTRTALGILRRLGTAETLRLARMAAQPVRRFGEENFTGPGGPILFAGNALHADLPPDGAGSAIYGWLLTMLAHAHGFPVPVGGAAVLVDGLVRRLRAAGGELRTSTPVEGIDVVDGRAVGVRLAGGERIAVRRAVLADVAAPALYGDLVGHDHLPPAMVADLARFQWDAPTLKVDWALRTPVPWTDPDARQAGTVHLGVDLDGLTDYAADLATRRVPREPFLLFGQMTTADATRSPAGTESAWAYTHLPRGVTLTDDVVAEQVERIEAVLERRAPGFGASVLARHVQSPYDLETHDANLVTGAINGGTAQLHQQLVFRPVPGLGGAATPIDQLFLAGSSAHPGGGVHGACGSNAARAALARHGVTGGVRRSVQNRLLNHIYR</sequence>
<organism evidence="5 6">
    <name type="scientific">Jatrophihabitans endophyticus</name>
    <dbReference type="NCBI Taxonomy" id="1206085"/>
    <lineage>
        <taxon>Bacteria</taxon>
        <taxon>Bacillati</taxon>
        <taxon>Actinomycetota</taxon>
        <taxon>Actinomycetes</taxon>
        <taxon>Jatrophihabitantales</taxon>
        <taxon>Jatrophihabitantaceae</taxon>
        <taxon>Jatrophihabitans</taxon>
    </lineage>
</organism>
<dbReference type="PANTHER" id="PTHR10668:SF105">
    <property type="entry name" value="DEHYDROGENASE-RELATED"/>
    <property type="match status" value="1"/>
</dbReference>
<evidence type="ECO:0000313" key="5">
    <source>
        <dbReference type="EMBL" id="SHF70952.1"/>
    </source>
</evidence>
<dbReference type="InterPro" id="IPR036188">
    <property type="entry name" value="FAD/NAD-bd_sf"/>
</dbReference>
<evidence type="ECO:0000256" key="2">
    <source>
        <dbReference type="ARBA" id="ARBA00038825"/>
    </source>
</evidence>
<name>A0A1M5DVV2_9ACTN</name>